<gene>
    <name evidence="11" type="ORF">FMOSSE_LOCUS6185</name>
</gene>
<keyword evidence="3 7" id="KW-0863">Zinc-finger</keyword>
<dbReference type="Pfam" id="PF13639">
    <property type="entry name" value="zf-RING_2"/>
    <property type="match status" value="1"/>
</dbReference>
<evidence type="ECO:0000313" key="11">
    <source>
        <dbReference type="EMBL" id="CAG8545256.1"/>
    </source>
</evidence>
<name>A0A9N9AWK1_FUNMO</name>
<dbReference type="PROSITE" id="PS50088">
    <property type="entry name" value="ANK_REPEAT"/>
    <property type="match status" value="4"/>
</dbReference>
<dbReference type="InterPro" id="IPR013083">
    <property type="entry name" value="Znf_RING/FYVE/PHD"/>
</dbReference>
<dbReference type="SUPFAM" id="SSF57903">
    <property type="entry name" value="FYVE/PHD zinc finger"/>
    <property type="match status" value="1"/>
</dbReference>
<feature type="repeat" description="ANK" evidence="6">
    <location>
        <begin position="105"/>
        <end position="138"/>
    </location>
</feature>
<feature type="repeat" description="ANK" evidence="6">
    <location>
        <begin position="172"/>
        <end position="195"/>
    </location>
</feature>
<dbReference type="InterPro" id="IPR001841">
    <property type="entry name" value="Znf_RING"/>
</dbReference>
<dbReference type="InterPro" id="IPR002110">
    <property type="entry name" value="Ankyrin_rpt"/>
</dbReference>
<dbReference type="SMART" id="SM00184">
    <property type="entry name" value="RING"/>
    <property type="match status" value="2"/>
</dbReference>
<evidence type="ECO:0000256" key="4">
    <source>
        <dbReference type="ARBA" id="ARBA00022833"/>
    </source>
</evidence>
<keyword evidence="4" id="KW-0862">Zinc</keyword>
<dbReference type="CDD" id="cd16489">
    <property type="entry name" value="mRING-CH-C4HC2H_ZNRF"/>
    <property type="match status" value="1"/>
</dbReference>
<feature type="region of interest" description="Disordered" evidence="8">
    <location>
        <begin position="699"/>
        <end position="726"/>
    </location>
</feature>
<keyword evidence="1" id="KW-0479">Metal-binding</keyword>
<dbReference type="PROSITE" id="PS50178">
    <property type="entry name" value="ZF_FYVE"/>
    <property type="match status" value="1"/>
</dbReference>
<feature type="repeat" description="ANK" evidence="6">
    <location>
        <begin position="139"/>
        <end position="171"/>
    </location>
</feature>
<dbReference type="Pfam" id="PF01363">
    <property type="entry name" value="FYVE"/>
    <property type="match status" value="1"/>
</dbReference>
<evidence type="ECO:0000256" key="2">
    <source>
        <dbReference type="ARBA" id="ARBA00022737"/>
    </source>
</evidence>
<feature type="compositionally biased region" description="Polar residues" evidence="8">
    <location>
        <begin position="545"/>
        <end position="556"/>
    </location>
</feature>
<dbReference type="Gene3D" id="1.25.40.20">
    <property type="entry name" value="Ankyrin repeat-containing domain"/>
    <property type="match status" value="2"/>
</dbReference>
<dbReference type="AlphaFoldDB" id="A0A9N9AWK1"/>
<sequence>MLSSVLPPSMRIPEAVNPPIPGESHRYYGNIHLKQLKLPSNSFNHSFQGTSYPHYSVDGSIEGDLDIHEATAAGNFIRVKELLAPRGSGETTSAFLLANEASPSSGLTPLHYAASRGHLEIVRWLIDEAGAIVDLEDQTGETALLKASYNGHSSVVAYLLQKKASVIQKDNDGWTALHNASAQGYLQIVKYLIEHTSADVDVKSTKGHTPLMNAASKGNIEIVEYLLKYGHANPLIKNSFGETAYDVAAISLEVYICELLEKAERDWWKGKRAMPTSTSLKEYVDLPAPDQPYDVYSFHITVPVIVYENQRTASTLGFPLRGPPKYSANNLLKSDLRGPWSLPNGKPSSREEVQLPLGPSSSSISVVSNITSSKSQKAWFWVTDWQIDMSHPQVDSQGWQYAKNFEESDKNWFSEQRSSSGSWVRRKRWVRIMKRRMDLTTESGSALHFAPDNNLSVVDQLGRYKEAIELLLSGIKADKNPQRKQEATCLVNSFMTHAEYLDNILRNELSSTSPSFKDVPMTPTITQPLQSLFRLESPDDRPKNVTPNAGTISNFNAPSTTSLKSFETIESPWNDTVQSNDVVGNSSSIFGDSAMVSPTRAHPQLGLTVKNVQAITVVGKWENDEDVHECRRCQKKFNMIFRRHHCRRCGQVVCDKCSTARVMLPLNQVLTDPSQSGEASQLSQYHRVCNLCFESLDPKSRERSDSFTSTTIVSGSSSTSNRRRMSNSSMTVCPVCNMSLSKAPAGKNEEHIKSCLEKKNSTGVSGYQYVVYKLQQNNPVVGQECPICFEEFLAGETVKLLNCMCLYHNDCINGWFAKRRECPIHFR</sequence>
<feature type="compositionally biased region" description="Low complexity" evidence="8">
    <location>
        <begin position="706"/>
        <end position="726"/>
    </location>
</feature>
<dbReference type="SUPFAM" id="SSF48403">
    <property type="entry name" value="Ankyrin repeat"/>
    <property type="match status" value="1"/>
</dbReference>
<evidence type="ECO:0000259" key="10">
    <source>
        <dbReference type="PROSITE" id="PS50178"/>
    </source>
</evidence>
<dbReference type="SUPFAM" id="SSF116846">
    <property type="entry name" value="MIT domain"/>
    <property type="match status" value="1"/>
</dbReference>
<dbReference type="Proteomes" id="UP000789375">
    <property type="component" value="Unassembled WGS sequence"/>
</dbReference>
<dbReference type="PRINTS" id="PR01415">
    <property type="entry name" value="ANKYRIN"/>
</dbReference>
<dbReference type="PROSITE" id="PS50297">
    <property type="entry name" value="ANK_REP_REGION"/>
    <property type="match status" value="4"/>
</dbReference>
<dbReference type="PROSITE" id="PS50089">
    <property type="entry name" value="ZF_RING_2"/>
    <property type="match status" value="1"/>
</dbReference>
<feature type="domain" description="RING-type" evidence="9">
    <location>
        <begin position="785"/>
        <end position="825"/>
    </location>
</feature>
<keyword evidence="2" id="KW-0677">Repeat</keyword>
<reference evidence="11" key="1">
    <citation type="submission" date="2021-06" db="EMBL/GenBank/DDBJ databases">
        <authorList>
            <person name="Kallberg Y."/>
            <person name="Tangrot J."/>
            <person name="Rosling A."/>
        </authorList>
    </citation>
    <scope>NUCLEOTIDE SEQUENCE</scope>
    <source>
        <strain evidence="11">87-6 pot B 2015</strain>
    </source>
</reference>
<dbReference type="SUPFAM" id="SSF57850">
    <property type="entry name" value="RING/U-box"/>
    <property type="match status" value="1"/>
</dbReference>
<evidence type="ECO:0000259" key="9">
    <source>
        <dbReference type="PROSITE" id="PS50089"/>
    </source>
</evidence>
<feature type="domain" description="FYVE-type" evidence="10">
    <location>
        <begin position="624"/>
        <end position="697"/>
    </location>
</feature>
<evidence type="ECO:0000256" key="6">
    <source>
        <dbReference type="PROSITE-ProRule" id="PRU00023"/>
    </source>
</evidence>
<dbReference type="InterPro" id="IPR011011">
    <property type="entry name" value="Znf_FYVE_PHD"/>
</dbReference>
<dbReference type="Pfam" id="PF13857">
    <property type="entry name" value="Ank_5"/>
    <property type="match status" value="1"/>
</dbReference>
<dbReference type="GO" id="GO:0008270">
    <property type="term" value="F:zinc ion binding"/>
    <property type="evidence" value="ECO:0007669"/>
    <property type="project" value="UniProtKB-KW"/>
</dbReference>
<feature type="region of interest" description="Disordered" evidence="8">
    <location>
        <begin position="536"/>
        <end position="556"/>
    </location>
</feature>
<comment type="caution">
    <text evidence="11">The sequence shown here is derived from an EMBL/GenBank/DDBJ whole genome shotgun (WGS) entry which is preliminary data.</text>
</comment>
<evidence type="ECO:0000256" key="7">
    <source>
        <dbReference type="PROSITE-ProRule" id="PRU00175"/>
    </source>
</evidence>
<dbReference type="SMART" id="SM00248">
    <property type="entry name" value="ANK"/>
    <property type="match status" value="4"/>
</dbReference>
<evidence type="ECO:0000256" key="1">
    <source>
        <dbReference type="ARBA" id="ARBA00022723"/>
    </source>
</evidence>
<evidence type="ECO:0000256" key="8">
    <source>
        <dbReference type="SAM" id="MobiDB-lite"/>
    </source>
</evidence>
<dbReference type="Gene3D" id="3.30.40.10">
    <property type="entry name" value="Zinc/RING finger domain, C3HC4 (zinc finger)"/>
    <property type="match status" value="2"/>
</dbReference>
<dbReference type="InterPro" id="IPR000306">
    <property type="entry name" value="Znf_FYVE"/>
</dbReference>
<organism evidence="11 12">
    <name type="scientific">Funneliformis mosseae</name>
    <name type="common">Endomycorrhizal fungus</name>
    <name type="synonym">Glomus mosseae</name>
    <dbReference type="NCBI Taxonomy" id="27381"/>
    <lineage>
        <taxon>Eukaryota</taxon>
        <taxon>Fungi</taxon>
        <taxon>Fungi incertae sedis</taxon>
        <taxon>Mucoromycota</taxon>
        <taxon>Glomeromycotina</taxon>
        <taxon>Glomeromycetes</taxon>
        <taxon>Glomerales</taxon>
        <taxon>Glomeraceae</taxon>
        <taxon>Funneliformis</taxon>
    </lineage>
</organism>
<keyword evidence="5 6" id="KW-0040">ANK repeat</keyword>
<dbReference type="InterPro" id="IPR017455">
    <property type="entry name" value="Znf_FYVE-rel"/>
</dbReference>
<evidence type="ECO:0000256" key="3">
    <source>
        <dbReference type="ARBA" id="ARBA00022771"/>
    </source>
</evidence>
<protein>
    <submittedName>
        <fullName evidence="11">16822_t:CDS:1</fullName>
    </submittedName>
</protein>
<proteinExistence type="predicted"/>
<feature type="repeat" description="ANK" evidence="6">
    <location>
        <begin position="206"/>
        <end position="230"/>
    </location>
</feature>
<keyword evidence="12" id="KW-1185">Reference proteome</keyword>
<evidence type="ECO:0000256" key="5">
    <source>
        <dbReference type="ARBA" id="ARBA00023043"/>
    </source>
</evidence>
<evidence type="ECO:0000313" key="12">
    <source>
        <dbReference type="Proteomes" id="UP000789375"/>
    </source>
</evidence>
<dbReference type="InterPro" id="IPR036770">
    <property type="entry name" value="Ankyrin_rpt-contain_sf"/>
</dbReference>
<accession>A0A9N9AWK1</accession>
<dbReference type="InterPro" id="IPR036181">
    <property type="entry name" value="MIT_dom_sf"/>
</dbReference>
<dbReference type="SMART" id="SM00064">
    <property type="entry name" value="FYVE"/>
    <property type="match status" value="1"/>
</dbReference>
<dbReference type="PANTHER" id="PTHR24134">
    <property type="entry name" value="ANKYRIN REPEAT-CONTAINING PROTEIN DDB_G0279043"/>
    <property type="match status" value="1"/>
</dbReference>
<dbReference type="EMBL" id="CAJVPP010001271">
    <property type="protein sequence ID" value="CAG8545256.1"/>
    <property type="molecule type" value="Genomic_DNA"/>
</dbReference>
<dbReference type="PANTHER" id="PTHR24134:SF9">
    <property type="entry name" value="ANKYRIN REPEAT AND SOCS BOX PROTEIN 8"/>
    <property type="match status" value="1"/>
</dbReference>
<dbReference type="Gene3D" id="1.20.58.80">
    <property type="entry name" value="Phosphotransferase system, lactose/cellobiose-type IIA subunit"/>
    <property type="match status" value="1"/>
</dbReference>
<dbReference type="Pfam" id="PF12796">
    <property type="entry name" value="Ank_2"/>
    <property type="match status" value="1"/>
</dbReference>